<keyword evidence="8" id="KW-0805">Transcription regulation</keyword>
<feature type="binding site" evidence="11">
    <location>
        <position position="133"/>
    </location>
    <ligand>
        <name>Zn(2+)</name>
        <dbReference type="ChEBI" id="CHEBI:29105"/>
    </ligand>
</feature>
<keyword evidence="9" id="KW-0238">DNA-binding</keyword>
<dbReference type="InterPro" id="IPR036390">
    <property type="entry name" value="WH_DNA-bd_sf"/>
</dbReference>
<dbReference type="Gene3D" id="1.10.10.10">
    <property type="entry name" value="Winged helix-like DNA-binding domain superfamily/Winged helix DNA-binding domain"/>
    <property type="match status" value="1"/>
</dbReference>
<dbReference type="Pfam" id="PF01475">
    <property type="entry name" value="FUR"/>
    <property type="match status" value="1"/>
</dbReference>
<dbReference type="GO" id="GO:0005829">
    <property type="term" value="C:cytosol"/>
    <property type="evidence" value="ECO:0007669"/>
    <property type="project" value="TreeGrafter"/>
</dbReference>
<dbReference type="OrthoDB" id="8659436at2"/>
<evidence type="ECO:0000256" key="4">
    <source>
        <dbReference type="ARBA" id="ARBA00022490"/>
    </source>
</evidence>
<evidence type="ECO:0000256" key="11">
    <source>
        <dbReference type="PIRSR" id="PIRSR602481-1"/>
    </source>
</evidence>
<sequence>MPSRQSRVPGVRATRQRAAIAALLDDSPEFRSAQALHVELHQRGDEIGLATVYRALQSMVVAGLVDSVRTDTGESLYRRCSPRHHHHLVCRSCGATVEVEARGVEAWAANVARTHGFSDTTHTVEIFGVCAECSVQ</sequence>
<dbReference type="GO" id="GO:0000976">
    <property type="term" value="F:transcription cis-regulatory region binding"/>
    <property type="evidence" value="ECO:0007669"/>
    <property type="project" value="TreeGrafter"/>
</dbReference>
<dbReference type="Proteomes" id="UP000216063">
    <property type="component" value="Unassembled WGS sequence"/>
</dbReference>
<name>A0A255DBP6_9MYCO</name>
<feature type="binding site" evidence="11">
    <location>
        <position position="130"/>
    </location>
    <ligand>
        <name>Zn(2+)</name>
        <dbReference type="ChEBI" id="CHEBI:29105"/>
    </ligand>
</feature>
<evidence type="ECO:0000256" key="6">
    <source>
        <dbReference type="ARBA" id="ARBA00022723"/>
    </source>
</evidence>
<dbReference type="EMBL" id="NOZR01000024">
    <property type="protein sequence ID" value="OYN76051.1"/>
    <property type="molecule type" value="Genomic_DNA"/>
</dbReference>
<protein>
    <submittedName>
        <fullName evidence="13">Transcriptional repressor</fullName>
    </submittedName>
</protein>
<keyword evidence="7 11" id="KW-0862">Zinc</keyword>
<accession>A0A255DBP6</accession>
<dbReference type="GO" id="GO:0003700">
    <property type="term" value="F:DNA-binding transcription factor activity"/>
    <property type="evidence" value="ECO:0007669"/>
    <property type="project" value="InterPro"/>
</dbReference>
<evidence type="ECO:0000256" key="3">
    <source>
        <dbReference type="ARBA" id="ARBA00011738"/>
    </source>
</evidence>
<keyword evidence="4" id="KW-0963">Cytoplasm</keyword>
<comment type="cofactor">
    <cofactor evidence="12">
        <name>Mn(2+)</name>
        <dbReference type="ChEBI" id="CHEBI:29035"/>
    </cofactor>
    <cofactor evidence="12">
        <name>Fe(2+)</name>
        <dbReference type="ChEBI" id="CHEBI:29033"/>
    </cofactor>
    <text evidence="12">Binds 1 Mn(2+) or Fe(2+) ion per subunit.</text>
</comment>
<comment type="similarity">
    <text evidence="2">Belongs to the Fur family.</text>
</comment>
<dbReference type="InterPro" id="IPR043135">
    <property type="entry name" value="Fur_C"/>
</dbReference>
<evidence type="ECO:0000256" key="10">
    <source>
        <dbReference type="ARBA" id="ARBA00023163"/>
    </source>
</evidence>
<dbReference type="RefSeq" id="WP_094483516.1">
    <property type="nucleotide sequence ID" value="NZ_JACKSC010000012.1"/>
</dbReference>
<dbReference type="InterPro" id="IPR002481">
    <property type="entry name" value="FUR"/>
</dbReference>
<evidence type="ECO:0000313" key="14">
    <source>
        <dbReference type="Proteomes" id="UP000216063"/>
    </source>
</evidence>
<evidence type="ECO:0000256" key="8">
    <source>
        <dbReference type="ARBA" id="ARBA00023015"/>
    </source>
</evidence>
<keyword evidence="14" id="KW-1185">Reference proteome</keyword>
<evidence type="ECO:0000313" key="13">
    <source>
        <dbReference type="EMBL" id="OYN76051.1"/>
    </source>
</evidence>
<comment type="cofactor">
    <cofactor evidence="11">
        <name>Zn(2+)</name>
        <dbReference type="ChEBI" id="CHEBI:29105"/>
    </cofactor>
    <text evidence="11">Binds 1 zinc ion per subunit.</text>
</comment>
<dbReference type="PANTHER" id="PTHR33202">
    <property type="entry name" value="ZINC UPTAKE REGULATION PROTEIN"/>
    <property type="match status" value="1"/>
</dbReference>
<comment type="caution">
    <text evidence="13">The sequence shown here is derived from an EMBL/GenBank/DDBJ whole genome shotgun (WGS) entry which is preliminary data.</text>
</comment>
<dbReference type="GO" id="GO:0008270">
    <property type="term" value="F:zinc ion binding"/>
    <property type="evidence" value="ECO:0007669"/>
    <property type="project" value="TreeGrafter"/>
</dbReference>
<dbReference type="GO" id="GO:1900376">
    <property type="term" value="P:regulation of secondary metabolite biosynthetic process"/>
    <property type="evidence" value="ECO:0007669"/>
    <property type="project" value="TreeGrafter"/>
</dbReference>
<proteinExistence type="inferred from homology"/>
<keyword evidence="6 11" id="KW-0479">Metal-binding</keyword>
<feature type="binding site" evidence="11">
    <location>
        <position position="90"/>
    </location>
    <ligand>
        <name>Zn(2+)</name>
        <dbReference type="ChEBI" id="CHEBI:29105"/>
    </ligand>
</feature>
<dbReference type="GO" id="GO:0045892">
    <property type="term" value="P:negative regulation of DNA-templated transcription"/>
    <property type="evidence" value="ECO:0007669"/>
    <property type="project" value="TreeGrafter"/>
</dbReference>
<dbReference type="SUPFAM" id="SSF46785">
    <property type="entry name" value="Winged helix' DNA-binding domain"/>
    <property type="match status" value="1"/>
</dbReference>
<feature type="binding site" evidence="11">
    <location>
        <position position="93"/>
    </location>
    <ligand>
        <name>Zn(2+)</name>
        <dbReference type="ChEBI" id="CHEBI:29105"/>
    </ligand>
</feature>
<feature type="binding site" evidence="12">
    <location>
        <position position="105"/>
    </location>
    <ligand>
        <name>Fe cation</name>
        <dbReference type="ChEBI" id="CHEBI:24875"/>
    </ligand>
</feature>
<reference evidence="13 14" key="1">
    <citation type="submission" date="2017-07" db="EMBL/GenBank/DDBJ databases">
        <title>The new phylogeny of genus Mycobacterium.</title>
        <authorList>
            <person name="Tortoli E."/>
            <person name="Trovato A."/>
            <person name="Cirillo D.M."/>
        </authorList>
    </citation>
    <scope>NUCLEOTIDE SEQUENCE [LARGE SCALE GENOMIC DNA]</scope>
    <source>
        <strain evidence="13 14">ATCC 33027</strain>
    </source>
</reference>
<evidence type="ECO:0000256" key="5">
    <source>
        <dbReference type="ARBA" id="ARBA00022491"/>
    </source>
</evidence>
<organism evidence="13 14">
    <name type="scientific">Mycolicibacterium sphagni</name>
    <dbReference type="NCBI Taxonomy" id="1786"/>
    <lineage>
        <taxon>Bacteria</taxon>
        <taxon>Bacillati</taxon>
        <taxon>Actinomycetota</taxon>
        <taxon>Actinomycetes</taxon>
        <taxon>Mycobacteriales</taxon>
        <taxon>Mycobacteriaceae</taxon>
        <taxon>Mycolicibacterium</taxon>
    </lineage>
</organism>
<keyword evidence="10" id="KW-0804">Transcription</keyword>
<dbReference type="InterPro" id="IPR036388">
    <property type="entry name" value="WH-like_DNA-bd_sf"/>
</dbReference>
<dbReference type="PANTHER" id="PTHR33202:SF2">
    <property type="entry name" value="FERRIC UPTAKE REGULATION PROTEIN"/>
    <property type="match status" value="1"/>
</dbReference>
<comment type="subunit">
    <text evidence="3">Homodimer.</text>
</comment>
<keyword evidence="5" id="KW-0678">Repressor</keyword>
<feature type="binding site" evidence="12">
    <location>
        <position position="84"/>
    </location>
    <ligand>
        <name>Fe cation</name>
        <dbReference type="ChEBI" id="CHEBI:24875"/>
    </ligand>
</feature>
<dbReference type="FunFam" id="1.10.10.10:FF:000459">
    <property type="entry name" value="Ferric uptake regulation protein"/>
    <property type="match status" value="1"/>
</dbReference>
<feature type="binding site" evidence="12">
    <location>
        <position position="122"/>
    </location>
    <ligand>
        <name>Fe cation</name>
        <dbReference type="ChEBI" id="CHEBI:24875"/>
    </ligand>
</feature>
<dbReference type="Gene3D" id="3.30.1490.190">
    <property type="match status" value="1"/>
</dbReference>
<dbReference type="CDD" id="cd07153">
    <property type="entry name" value="Fur_like"/>
    <property type="match status" value="1"/>
</dbReference>
<keyword evidence="12" id="KW-0408">Iron</keyword>
<evidence type="ECO:0000256" key="2">
    <source>
        <dbReference type="ARBA" id="ARBA00007957"/>
    </source>
</evidence>
<evidence type="ECO:0000256" key="9">
    <source>
        <dbReference type="ARBA" id="ARBA00023125"/>
    </source>
</evidence>
<gene>
    <name evidence="13" type="ORF">CG716_23460</name>
</gene>
<evidence type="ECO:0000256" key="7">
    <source>
        <dbReference type="ARBA" id="ARBA00022833"/>
    </source>
</evidence>
<evidence type="ECO:0000256" key="1">
    <source>
        <dbReference type="ARBA" id="ARBA00004496"/>
    </source>
</evidence>
<comment type="subcellular location">
    <subcellularLocation>
        <location evidence="1">Cytoplasm</location>
    </subcellularLocation>
</comment>
<dbReference type="AlphaFoldDB" id="A0A255DBP6"/>
<evidence type="ECO:0000256" key="12">
    <source>
        <dbReference type="PIRSR" id="PIRSR602481-2"/>
    </source>
</evidence>